<dbReference type="RefSeq" id="WP_377178406.1">
    <property type="nucleotide sequence ID" value="NZ_JBHTMY010000003.1"/>
</dbReference>
<dbReference type="SUPFAM" id="SSF55486">
    <property type="entry name" value="Metalloproteases ('zincins'), catalytic domain"/>
    <property type="match status" value="1"/>
</dbReference>
<dbReference type="CDD" id="cd04276">
    <property type="entry name" value="ZnMc_MMP_like_2"/>
    <property type="match status" value="1"/>
</dbReference>
<dbReference type="PANTHER" id="PTHR38478:SF1">
    <property type="entry name" value="ZINC DEPENDENT METALLOPROTEASE DOMAIN LIPOPROTEIN"/>
    <property type="match status" value="1"/>
</dbReference>
<dbReference type="Pfam" id="PF17148">
    <property type="entry name" value="DUF5117"/>
    <property type="match status" value="1"/>
</dbReference>
<dbReference type="GO" id="GO:0008237">
    <property type="term" value="F:metallopeptidase activity"/>
    <property type="evidence" value="ECO:0007669"/>
    <property type="project" value="UniProtKB-KW"/>
</dbReference>
<dbReference type="Pfam" id="PF16313">
    <property type="entry name" value="DUF4953"/>
    <property type="match status" value="1"/>
</dbReference>
<keyword evidence="3" id="KW-0645">Protease</keyword>
<dbReference type="Proteomes" id="UP001597201">
    <property type="component" value="Unassembled WGS sequence"/>
</dbReference>
<dbReference type="InterPro" id="IPR033413">
    <property type="entry name" value="DUF5117"/>
</dbReference>
<gene>
    <name evidence="3" type="ORF">ACFQ39_09470</name>
</gene>
<keyword evidence="3" id="KW-0482">Metalloprotease</keyword>
<dbReference type="InterPro" id="IPR032534">
    <property type="entry name" value="EcxA_zinc-bd"/>
</dbReference>
<keyword evidence="4" id="KW-1185">Reference proteome</keyword>
<dbReference type="PANTHER" id="PTHR38478">
    <property type="entry name" value="PEPTIDASE M1A AND M12B"/>
    <property type="match status" value="1"/>
</dbReference>
<name>A0ABW3Y329_9FLAO</name>
<comment type="caution">
    <text evidence="3">The sequence shown here is derived from an EMBL/GenBank/DDBJ whole genome shotgun (WGS) entry which is preliminary data.</text>
</comment>
<organism evidence="3 4">
    <name type="scientific">Namhaeicola litoreus</name>
    <dbReference type="NCBI Taxonomy" id="1052145"/>
    <lineage>
        <taxon>Bacteria</taxon>
        <taxon>Pseudomonadati</taxon>
        <taxon>Bacteroidota</taxon>
        <taxon>Flavobacteriia</taxon>
        <taxon>Flavobacteriales</taxon>
        <taxon>Flavobacteriaceae</taxon>
        <taxon>Namhaeicola</taxon>
    </lineage>
</organism>
<evidence type="ECO:0000259" key="1">
    <source>
        <dbReference type="Pfam" id="PF16313"/>
    </source>
</evidence>
<evidence type="ECO:0000259" key="2">
    <source>
        <dbReference type="Pfam" id="PF17148"/>
    </source>
</evidence>
<dbReference type="InterPro" id="IPR024079">
    <property type="entry name" value="MetalloPept_cat_dom_sf"/>
</dbReference>
<protein>
    <submittedName>
        <fullName evidence="3">Zinc-dependent metalloprotease</fullName>
    </submittedName>
</protein>
<proteinExistence type="predicted"/>
<dbReference type="InterPro" id="IPR034032">
    <property type="entry name" value="Zn_MMP-like_bac"/>
</dbReference>
<evidence type="ECO:0000313" key="4">
    <source>
        <dbReference type="Proteomes" id="UP001597201"/>
    </source>
</evidence>
<feature type="domain" description="EcxA zinc-binding" evidence="1">
    <location>
        <begin position="393"/>
        <end position="699"/>
    </location>
</feature>
<evidence type="ECO:0000313" key="3">
    <source>
        <dbReference type="EMBL" id="MFD1315845.1"/>
    </source>
</evidence>
<dbReference type="Gene3D" id="3.40.390.10">
    <property type="entry name" value="Collagenase (Catalytic Domain)"/>
    <property type="match status" value="1"/>
</dbReference>
<reference evidence="4" key="1">
    <citation type="journal article" date="2019" name="Int. J. Syst. Evol. Microbiol.">
        <title>The Global Catalogue of Microorganisms (GCM) 10K type strain sequencing project: providing services to taxonomists for standard genome sequencing and annotation.</title>
        <authorList>
            <consortium name="The Broad Institute Genomics Platform"/>
            <consortium name="The Broad Institute Genome Sequencing Center for Infectious Disease"/>
            <person name="Wu L."/>
            <person name="Ma J."/>
        </authorList>
    </citation>
    <scope>NUCLEOTIDE SEQUENCE [LARGE SCALE GENOMIC DNA]</scope>
    <source>
        <strain evidence="4">CCUG 61485</strain>
    </source>
</reference>
<dbReference type="EMBL" id="JBHTMY010000003">
    <property type="protein sequence ID" value="MFD1315845.1"/>
    <property type="molecule type" value="Genomic_DNA"/>
</dbReference>
<sequence>MHNIKLFLYYLLSIGILTAQSSGDQKKQFQGFFDFQYNENDDQVLLTIKEDQFEKEFLYVSALAQGLGSNDIGLDRGQLGGGVLVKWIRKGNKVLLSQPNLNYRAISQNEAERNSVEEAFAKSVLFGTTVLEEREEDVIIDLTEFIIRDAHGVADRLESNKQGSYSLDKSRSAINLERTKAFPKNVEFESMITLKGKPKSYEIRSVSPDAEAITVFQHHSFVELPDNNYKPRKYEPRCGSWDISYFDYATPINEPINQMFITRHRLEKKNPNSTISEAVEPIIYYVDRGAPELIKNALIEGASWWNQAFEAIGYKNAFQVKVLPEGVDPLDLRYNVIQWVHRSTRGWSYGGSIVDPRTGEIIKGHVSLGSLRVRQDYLIAQGLQAPFGNGTNDDFAMEMALARIRQLSAHEVGHTLGFAHNFAASTNNRSSVMDYPHPWIKVKNNQLDFTEAYASGIGDWDKVTVAYAYQSFENNEEGQLQKILEDAFENGFRYISDSDARPQGSAHGYAHLWDNGSDPVYELKNVLEVRKIAIDRFSLDNIRDGQPYSLLEDVFVPVYFYHRYQTEAVAKMIGGMDYSYAVKNNQQERTVFLPTATQVKALQEILKTINVEEMGIPKKLLELFPPRAMGFNRNRETFKSNVGLAFDPYGAMATNAHFTFSLLLHPERINRLILQKSLDENQVGLGDVIDEVINESFKKRFNPGYENELQNIVNTVFLEELFSLSTNEDLYIGARSIVNQKIGEISRILGNTKTKGDQAEVYKEFQRMINQYQKDPSKYIKTEIPKIPDGSPIGSFE</sequence>
<accession>A0ABW3Y329</accession>
<feature type="domain" description="DUF5117" evidence="2">
    <location>
        <begin position="77"/>
        <end position="269"/>
    </location>
</feature>
<keyword evidence="3" id="KW-0378">Hydrolase</keyword>